<feature type="region of interest" description="Disordered" evidence="1">
    <location>
        <begin position="135"/>
        <end position="172"/>
    </location>
</feature>
<feature type="compositionally biased region" description="Basic and acidic residues" evidence="1">
    <location>
        <begin position="138"/>
        <end position="150"/>
    </location>
</feature>
<evidence type="ECO:0000313" key="3">
    <source>
        <dbReference type="Proteomes" id="UP000324222"/>
    </source>
</evidence>
<dbReference type="EMBL" id="VSRR010058797">
    <property type="protein sequence ID" value="MPC82074.1"/>
    <property type="molecule type" value="Genomic_DNA"/>
</dbReference>
<keyword evidence="3" id="KW-1185">Reference proteome</keyword>
<dbReference type="Proteomes" id="UP000324222">
    <property type="component" value="Unassembled WGS sequence"/>
</dbReference>
<feature type="compositionally biased region" description="Low complexity" evidence="1">
    <location>
        <begin position="283"/>
        <end position="323"/>
    </location>
</feature>
<sequence length="391" mass="41005">MLARRGVWGNIPTCPLIARLSLLPHVPPLPRCACIVPAPPLAAMVSVVRVACGCGQAGCCGADEDCDGGGEGQGTPGPGDRPAAAAAAAAAASTSVQFSRQRRVGRTFVSASTVPLLRTHSCTNNSHPDIFTELQQQQEHKTAGEGRESEALSGAGEGDSVGGGGTQGRRHSAVDSFTTTEGGGLARHVWSHHRIARSLSREGFFLSPNEHHSALLRPLAALGDLTAACPDLSARLHYLTDLLGRRCPRHPSQEGGVLSPGDSLLLTTIARLHFVQQRPAPPGSTTSSSPSCPTTPDSVASSGWPSRLSTTTTTSEWPSRTSSLVSIASSLPEDDNTNDDGHDENLEEARLMAGGDLVAPLAHHYDHHAYHIYYGAPTRTPSTCLPFQPDP</sequence>
<feature type="region of interest" description="Disordered" evidence="1">
    <location>
        <begin position="278"/>
        <end position="323"/>
    </location>
</feature>
<proteinExistence type="predicted"/>
<evidence type="ECO:0000313" key="2">
    <source>
        <dbReference type="EMBL" id="MPC82074.1"/>
    </source>
</evidence>
<dbReference type="AlphaFoldDB" id="A0A5B7IPE7"/>
<feature type="compositionally biased region" description="Gly residues" evidence="1">
    <location>
        <begin position="155"/>
        <end position="167"/>
    </location>
</feature>
<accession>A0A5B7IPE7</accession>
<comment type="caution">
    <text evidence="2">The sequence shown here is derived from an EMBL/GenBank/DDBJ whole genome shotgun (WGS) entry which is preliminary data.</text>
</comment>
<reference evidence="2 3" key="1">
    <citation type="submission" date="2019-05" db="EMBL/GenBank/DDBJ databases">
        <title>Another draft genome of Portunus trituberculatus and its Hox gene families provides insights of decapod evolution.</title>
        <authorList>
            <person name="Jeong J.-H."/>
            <person name="Song I."/>
            <person name="Kim S."/>
            <person name="Choi T."/>
            <person name="Kim D."/>
            <person name="Ryu S."/>
            <person name="Kim W."/>
        </authorList>
    </citation>
    <scope>NUCLEOTIDE SEQUENCE [LARGE SCALE GENOMIC DNA]</scope>
    <source>
        <tissue evidence="2">Muscle</tissue>
    </source>
</reference>
<gene>
    <name evidence="2" type="ORF">E2C01_076719</name>
</gene>
<protein>
    <submittedName>
        <fullName evidence="2">Uncharacterized protein</fullName>
    </submittedName>
</protein>
<organism evidence="2 3">
    <name type="scientific">Portunus trituberculatus</name>
    <name type="common">Swimming crab</name>
    <name type="synonym">Neptunus trituberculatus</name>
    <dbReference type="NCBI Taxonomy" id="210409"/>
    <lineage>
        <taxon>Eukaryota</taxon>
        <taxon>Metazoa</taxon>
        <taxon>Ecdysozoa</taxon>
        <taxon>Arthropoda</taxon>
        <taxon>Crustacea</taxon>
        <taxon>Multicrustacea</taxon>
        <taxon>Malacostraca</taxon>
        <taxon>Eumalacostraca</taxon>
        <taxon>Eucarida</taxon>
        <taxon>Decapoda</taxon>
        <taxon>Pleocyemata</taxon>
        <taxon>Brachyura</taxon>
        <taxon>Eubrachyura</taxon>
        <taxon>Portunoidea</taxon>
        <taxon>Portunidae</taxon>
        <taxon>Portuninae</taxon>
        <taxon>Portunus</taxon>
    </lineage>
</organism>
<evidence type="ECO:0000256" key="1">
    <source>
        <dbReference type="SAM" id="MobiDB-lite"/>
    </source>
</evidence>
<name>A0A5B7IPE7_PORTR</name>